<sequence length="69" mass="7559">MEAPADVWVPDPAHQLPLPDRVLLAVPCLPRCARTVAITAMNTSKPMKRKIRIIPPHLPFFSPVGPEGP</sequence>
<dbReference type="Proteomes" id="UP000608024">
    <property type="component" value="Unassembled WGS sequence"/>
</dbReference>
<evidence type="ECO:0000313" key="1">
    <source>
        <dbReference type="EMBL" id="GHE76083.1"/>
    </source>
</evidence>
<gene>
    <name evidence="1" type="ORF">GCM10018785_50430</name>
</gene>
<reference evidence="1" key="2">
    <citation type="submission" date="2020-09" db="EMBL/GenBank/DDBJ databases">
        <authorList>
            <person name="Sun Q."/>
            <person name="Ohkuma M."/>
        </authorList>
    </citation>
    <scope>NUCLEOTIDE SEQUENCE</scope>
    <source>
        <strain evidence="1">JCM 4784</strain>
    </source>
</reference>
<dbReference type="EMBL" id="BNBT01000092">
    <property type="protein sequence ID" value="GHE76083.1"/>
    <property type="molecule type" value="Genomic_DNA"/>
</dbReference>
<organism evidence="1 2">
    <name type="scientific">Streptomyces longispororuber</name>
    <dbReference type="NCBI Taxonomy" id="68230"/>
    <lineage>
        <taxon>Bacteria</taxon>
        <taxon>Bacillati</taxon>
        <taxon>Actinomycetota</taxon>
        <taxon>Actinomycetes</taxon>
        <taxon>Kitasatosporales</taxon>
        <taxon>Streptomycetaceae</taxon>
        <taxon>Streptomyces</taxon>
    </lineage>
</organism>
<evidence type="ECO:0000313" key="2">
    <source>
        <dbReference type="Proteomes" id="UP000608024"/>
    </source>
</evidence>
<keyword evidence="2" id="KW-1185">Reference proteome</keyword>
<dbReference type="AlphaFoldDB" id="A0A918ZZ64"/>
<comment type="caution">
    <text evidence="1">The sequence shown here is derived from an EMBL/GenBank/DDBJ whole genome shotgun (WGS) entry which is preliminary data.</text>
</comment>
<accession>A0A918ZZ64</accession>
<reference evidence="1" key="1">
    <citation type="journal article" date="2014" name="Int. J. Syst. Evol. Microbiol.">
        <title>Complete genome sequence of Corynebacterium casei LMG S-19264T (=DSM 44701T), isolated from a smear-ripened cheese.</title>
        <authorList>
            <consortium name="US DOE Joint Genome Institute (JGI-PGF)"/>
            <person name="Walter F."/>
            <person name="Albersmeier A."/>
            <person name="Kalinowski J."/>
            <person name="Ruckert C."/>
        </authorList>
    </citation>
    <scope>NUCLEOTIDE SEQUENCE</scope>
    <source>
        <strain evidence="1">JCM 4784</strain>
    </source>
</reference>
<proteinExistence type="predicted"/>
<name>A0A918ZZ64_9ACTN</name>
<protein>
    <submittedName>
        <fullName evidence="1">Uncharacterized protein</fullName>
    </submittedName>
</protein>